<keyword evidence="3" id="KW-0732">Signal</keyword>
<proteinExistence type="predicted"/>
<dbReference type="Proteomes" id="UP001500253">
    <property type="component" value="Unassembled WGS sequence"/>
</dbReference>
<feature type="region of interest" description="Disordered" evidence="1">
    <location>
        <begin position="214"/>
        <end position="240"/>
    </location>
</feature>
<protein>
    <submittedName>
        <fullName evidence="4">TIGR04222 domain-containing membrane protein</fullName>
    </submittedName>
</protein>
<keyword evidence="2" id="KW-1133">Transmembrane helix</keyword>
<evidence type="ECO:0000256" key="3">
    <source>
        <dbReference type="SAM" id="SignalP"/>
    </source>
</evidence>
<organism evidence="4 5">
    <name type="scientific">Streptomyces cuspidosporus</name>
    <dbReference type="NCBI Taxonomy" id="66882"/>
    <lineage>
        <taxon>Bacteria</taxon>
        <taxon>Bacillati</taxon>
        <taxon>Actinomycetota</taxon>
        <taxon>Actinomycetes</taxon>
        <taxon>Kitasatosporales</taxon>
        <taxon>Streptomycetaceae</taxon>
        <taxon>Streptomyces</taxon>
    </lineage>
</organism>
<reference evidence="4 5" key="1">
    <citation type="journal article" date="2019" name="Int. J. Syst. Evol. Microbiol.">
        <title>The Global Catalogue of Microorganisms (GCM) 10K type strain sequencing project: providing services to taxonomists for standard genome sequencing and annotation.</title>
        <authorList>
            <consortium name="The Broad Institute Genomics Platform"/>
            <consortium name="The Broad Institute Genome Sequencing Center for Infectious Disease"/>
            <person name="Wu L."/>
            <person name="Ma J."/>
        </authorList>
    </citation>
    <scope>NUCLEOTIDE SEQUENCE [LARGE SCALE GENOMIC DNA]</scope>
    <source>
        <strain evidence="4 5">JCM 4316</strain>
    </source>
</reference>
<dbReference type="RefSeq" id="WP_346177068.1">
    <property type="nucleotide sequence ID" value="NZ_BAAASD010000028.1"/>
</dbReference>
<feature type="chain" id="PRO_5045311358" evidence="3">
    <location>
        <begin position="20"/>
        <end position="287"/>
    </location>
</feature>
<evidence type="ECO:0000256" key="2">
    <source>
        <dbReference type="SAM" id="Phobius"/>
    </source>
</evidence>
<dbReference type="InterPro" id="IPR026467">
    <property type="entry name" value="Ser/Gly_Cys_C_dom"/>
</dbReference>
<dbReference type="NCBIfam" id="TIGR04222">
    <property type="entry name" value="near_uncomplex"/>
    <property type="match status" value="1"/>
</dbReference>
<evidence type="ECO:0000256" key="1">
    <source>
        <dbReference type="SAM" id="MobiDB-lite"/>
    </source>
</evidence>
<keyword evidence="5" id="KW-1185">Reference proteome</keyword>
<sequence length="287" mass="28903">MLWLSFLLVACAAAVASCARLCAAAVAAAREAGGAGAGRELSLYEAAFLSGGPRRVGDLALVTMARQRRLLLAHTGWVTVVDPEGRDEWERSVIAAIGPGGQSPVPPVRAALADAEPVRALADRLVAAGLAVPAAARTNVAAAVRQVRAAAVLVVLLGAAAVLVVEPDAGPGRAAAWFALPLLLTLGCLAIARVEAHPYTRWASPAGQRLLGRIELPRPRPAPRREAAAGGEGGGVGGGVGKLGGGGGEVGAGGRDDAEFLTALALRGASALPDPALRAAFKAHWGH</sequence>
<dbReference type="EMBL" id="BAAASD010000028">
    <property type="protein sequence ID" value="GAA2358428.1"/>
    <property type="molecule type" value="Genomic_DNA"/>
</dbReference>
<comment type="caution">
    <text evidence="4">The sequence shown here is derived from an EMBL/GenBank/DDBJ whole genome shotgun (WGS) entry which is preliminary data.</text>
</comment>
<accession>A0ABN3GQM6</accession>
<evidence type="ECO:0000313" key="5">
    <source>
        <dbReference type="Proteomes" id="UP001500253"/>
    </source>
</evidence>
<feature type="signal peptide" evidence="3">
    <location>
        <begin position="1"/>
        <end position="19"/>
    </location>
</feature>
<name>A0ABN3GQM6_9ACTN</name>
<gene>
    <name evidence="4" type="ORF">GCM10010246_55200</name>
</gene>
<feature type="transmembrane region" description="Helical" evidence="2">
    <location>
        <begin position="147"/>
        <end position="165"/>
    </location>
</feature>
<feature type="transmembrane region" description="Helical" evidence="2">
    <location>
        <begin position="174"/>
        <end position="192"/>
    </location>
</feature>
<keyword evidence="2" id="KW-0472">Membrane</keyword>
<evidence type="ECO:0000313" key="4">
    <source>
        <dbReference type="EMBL" id="GAA2358428.1"/>
    </source>
</evidence>
<keyword evidence="2" id="KW-0812">Transmembrane</keyword>
<feature type="compositionally biased region" description="Basic and acidic residues" evidence="1">
    <location>
        <begin position="215"/>
        <end position="227"/>
    </location>
</feature>
<feature type="compositionally biased region" description="Gly residues" evidence="1">
    <location>
        <begin position="230"/>
        <end position="240"/>
    </location>
</feature>